<dbReference type="InterPro" id="IPR002618">
    <property type="entry name" value="UDPGP_fam"/>
</dbReference>
<protein>
    <recommendedName>
        <fullName evidence="8">Malate dehydrogenase, cytoplasmic</fullName>
        <ecNumber evidence="6">1.1.1.37</ecNumber>
        <ecNumber evidence="5">2.7.7.9</ecNumber>
    </recommendedName>
    <alternativeName>
        <fullName evidence="14">Cytosolic malate dehydrogenase</fullName>
    </alternativeName>
    <alternativeName>
        <fullName evidence="15">UDP-glucose pyrophosphorylase</fullName>
    </alternativeName>
    <alternativeName>
        <fullName evidence="7">UTP--glucose-1-phosphate uridylyltransferase</fullName>
    </alternativeName>
</protein>
<evidence type="ECO:0000256" key="5">
    <source>
        <dbReference type="ARBA" id="ARBA00012415"/>
    </source>
</evidence>
<dbReference type="InterPro" id="IPR001252">
    <property type="entry name" value="Malate_DH_AS"/>
</dbReference>
<dbReference type="FunFam" id="3.40.50.720:FF:000010">
    <property type="entry name" value="Malate dehydrogenase"/>
    <property type="match status" value="1"/>
</dbReference>
<evidence type="ECO:0000256" key="14">
    <source>
        <dbReference type="ARBA" id="ARBA00030284"/>
    </source>
</evidence>
<comment type="pathway">
    <text evidence="1">Glycan biosynthesis; glycogen biosynthesis.</text>
</comment>
<evidence type="ECO:0000256" key="6">
    <source>
        <dbReference type="ARBA" id="ARBA00012995"/>
    </source>
</evidence>
<dbReference type="CDD" id="cd00897">
    <property type="entry name" value="UGPase_euk"/>
    <property type="match status" value="1"/>
</dbReference>
<evidence type="ECO:0000256" key="9">
    <source>
        <dbReference type="ARBA" id="ARBA00022679"/>
    </source>
</evidence>
<evidence type="ECO:0000259" key="20">
    <source>
        <dbReference type="Pfam" id="PF00056"/>
    </source>
</evidence>
<comment type="function">
    <text evidence="13">UTP--glucose-1-phosphate uridylyltransferase catalyzing the conversion of glucose-1-phosphate into UDP-glucose, a crucial precursor for the production of glycogen.</text>
</comment>
<dbReference type="SUPFAM" id="SSF53448">
    <property type="entry name" value="Nucleotide-diphospho-sugar transferases"/>
    <property type="match status" value="1"/>
</dbReference>
<evidence type="ECO:0000256" key="18">
    <source>
        <dbReference type="ARBA" id="ARBA00048549"/>
    </source>
</evidence>
<organism evidence="22 23">
    <name type="scientific">Electrophorus voltai</name>
    <dbReference type="NCBI Taxonomy" id="2609070"/>
    <lineage>
        <taxon>Eukaryota</taxon>
        <taxon>Metazoa</taxon>
        <taxon>Chordata</taxon>
        <taxon>Craniata</taxon>
        <taxon>Vertebrata</taxon>
        <taxon>Euteleostomi</taxon>
        <taxon>Actinopterygii</taxon>
        <taxon>Neopterygii</taxon>
        <taxon>Teleostei</taxon>
        <taxon>Ostariophysi</taxon>
        <taxon>Gymnotiformes</taxon>
        <taxon>Gymnotoidei</taxon>
        <taxon>Gymnotidae</taxon>
        <taxon>Electrophorus</taxon>
    </lineage>
</organism>
<evidence type="ECO:0000313" key="22">
    <source>
        <dbReference type="EMBL" id="KAK1793695.1"/>
    </source>
</evidence>
<keyword evidence="9" id="KW-0808">Transferase</keyword>
<dbReference type="InterPro" id="IPR010945">
    <property type="entry name" value="Malate_DH_type2"/>
</dbReference>
<dbReference type="InterPro" id="IPR022383">
    <property type="entry name" value="Lactate/malate_DH_C"/>
</dbReference>
<evidence type="ECO:0000256" key="4">
    <source>
        <dbReference type="ARBA" id="ARBA00011823"/>
    </source>
</evidence>
<dbReference type="NCBIfam" id="TIGR01758">
    <property type="entry name" value="MDH_euk_cyt"/>
    <property type="match status" value="1"/>
</dbReference>
<dbReference type="InterPro" id="IPR029044">
    <property type="entry name" value="Nucleotide-diphossugar_trans"/>
</dbReference>
<evidence type="ECO:0000256" key="13">
    <source>
        <dbReference type="ARBA" id="ARBA00023579"/>
    </source>
</evidence>
<evidence type="ECO:0000256" key="1">
    <source>
        <dbReference type="ARBA" id="ARBA00004964"/>
    </source>
</evidence>
<dbReference type="SUPFAM" id="SSF56327">
    <property type="entry name" value="LDH C-terminal domain-like"/>
    <property type="match status" value="1"/>
</dbReference>
<evidence type="ECO:0000259" key="21">
    <source>
        <dbReference type="Pfam" id="PF02866"/>
    </source>
</evidence>
<comment type="catalytic activity">
    <reaction evidence="18">
        <text>(S)-2-hydroxyglutarate + NAD(+) = 2-oxoglutarate + NADH + H(+)</text>
        <dbReference type="Rhea" id="RHEA:57172"/>
        <dbReference type="ChEBI" id="CHEBI:15378"/>
        <dbReference type="ChEBI" id="CHEBI:16782"/>
        <dbReference type="ChEBI" id="CHEBI:16810"/>
        <dbReference type="ChEBI" id="CHEBI:57540"/>
        <dbReference type="ChEBI" id="CHEBI:57945"/>
    </reaction>
    <physiologicalReaction direction="right-to-left" evidence="18">
        <dbReference type="Rhea" id="RHEA:57174"/>
    </physiologicalReaction>
</comment>
<evidence type="ECO:0000256" key="19">
    <source>
        <dbReference type="SAM" id="MobiDB-lite"/>
    </source>
</evidence>
<dbReference type="EC" id="2.7.7.9" evidence="5"/>
<evidence type="ECO:0000256" key="12">
    <source>
        <dbReference type="ARBA" id="ARBA00023027"/>
    </source>
</evidence>
<evidence type="ECO:0000256" key="17">
    <source>
        <dbReference type="ARBA" id="ARBA00047432"/>
    </source>
</evidence>
<dbReference type="GO" id="GO:0030060">
    <property type="term" value="F:L-malate dehydrogenase (NAD+) activity"/>
    <property type="evidence" value="ECO:0007669"/>
    <property type="project" value="UniProtKB-EC"/>
</dbReference>
<dbReference type="FunFam" id="2.160.10.10:FF:000001">
    <property type="entry name" value="UTP--glucose-1-phosphate uridylyltransferase"/>
    <property type="match status" value="1"/>
</dbReference>
<dbReference type="EC" id="1.1.1.37" evidence="6"/>
<dbReference type="EMBL" id="JAROKS010000018">
    <property type="protein sequence ID" value="KAK1793695.1"/>
    <property type="molecule type" value="Genomic_DNA"/>
</dbReference>
<name>A0AAD9DSL1_9TELE</name>
<comment type="subunit">
    <text evidence="4">Homooctamer.</text>
</comment>
<comment type="similarity">
    <text evidence="3">Belongs to the UDPGP type 1 family.</text>
</comment>
<evidence type="ECO:0000313" key="23">
    <source>
        <dbReference type="Proteomes" id="UP001239994"/>
    </source>
</evidence>
<evidence type="ECO:0000256" key="3">
    <source>
        <dbReference type="ARBA" id="ARBA00010401"/>
    </source>
</evidence>
<evidence type="ECO:0000256" key="11">
    <source>
        <dbReference type="ARBA" id="ARBA00023002"/>
    </source>
</evidence>
<dbReference type="InterPro" id="IPR016267">
    <property type="entry name" value="UDPGP_trans"/>
</dbReference>
<comment type="function">
    <text evidence="16">Catalyzes the reduction of aromatic alpha-keto acids in the presence of NADH. Plays essential roles in the malate-aspartate shuttle and the tricarboxylic acid cycle, important in mitochondrial NADH supply for oxidative phosphorylation. Catalyzes the reduction of 2-oxoglutarate to 2-hydroxyglutarate, leading to elevated reactive oxygen species (ROS).</text>
</comment>
<dbReference type="InterPro" id="IPR015955">
    <property type="entry name" value="Lactate_DH/Glyco_Ohase_4_C"/>
</dbReference>
<evidence type="ECO:0000256" key="8">
    <source>
        <dbReference type="ARBA" id="ARBA00019899"/>
    </source>
</evidence>
<evidence type="ECO:0000256" key="16">
    <source>
        <dbReference type="ARBA" id="ARBA00045153"/>
    </source>
</evidence>
<evidence type="ECO:0000256" key="10">
    <source>
        <dbReference type="ARBA" id="ARBA00022695"/>
    </source>
</evidence>
<gene>
    <name evidence="22" type="ORF">P4O66_011458</name>
</gene>
<keyword evidence="23" id="KW-1185">Reference proteome</keyword>
<dbReference type="InterPro" id="IPR036291">
    <property type="entry name" value="NAD(P)-bd_dom_sf"/>
</dbReference>
<dbReference type="PROSITE" id="PS00068">
    <property type="entry name" value="MDH"/>
    <property type="match status" value="1"/>
</dbReference>
<keyword evidence="10" id="KW-0548">Nucleotidyltransferase</keyword>
<dbReference type="NCBIfam" id="TIGR01759">
    <property type="entry name" value="MalateDH-SF1"/>
    <property type="match status" value="1"/>
</dbReference>
<dbReference type="Pfam" id="PF02866">
    <property type="entry name" value="Ldh_1_C"/>
    <property type="match status" value="1"/>
</dbReference>
<dbReference type="Proteomes" id="UP001239994">
    <property type="component" value="Unassembled WGS sequence"/>
</dbReference>
<dbReference type="SUPFAM" id="SSF51735">
    <property type="entry name" value="NAD(P)-binding Rossmann-fold domains"/>
    <property type="match status" value="1"/>
</dbReference>
<dbReference type="PANTHER" id="PTHR43511">
    <property type="match status" value="1"/>
</dbReference>
<feature type="region of interest" description="Disordered" evidence="19">
    <location>
        <begin position="1"/>
        <end position="52"/>
    </location>
</feature>
<reference evidence="22" key="1">
    <citation type="submission" date="2023-03" db="EMBL/GenBank/DDBJ databases">
        <title>Electrophorus voltai genome.</title>
        <authorList>
            <person name="Bian C."/>
        </authorList>
    </citation>
    <scope>NUCLEOTIDE SEQUENCE</scope>
    <source>
        <strain evidence="22">CB-2022</strain>
        <tissue evidence="22">Muscle</tissue>
    </source>
</reference>
<keyword evidence="11" id="KW-0560">Oxidoreductase</keyword>
<proteinExistence type="inferred from homology"/>
<feature type="domain" description="Lactate/malate dehydrogenase C-terminal" evidence="21">
    <location>
        <begin position="318"/>
        <end position="456"/>
    </location>
</feature>
<keyword evidence="12" id="KW-0520">NAD</keyword>
<dbReference type="GO" id="GO:0006011">
    <property type="term" value="P:UDP-alpha-D-glucose metabolic process"/>
    <property type="evidence" value="ECO:0007669"/>
    <property type="project" value="InterPro"/>
</dbReference>
<comment type="similarity">
    <text evidence="2">Belongs to the LDH/MDH superfamily. MDH type 2 family.</text>
</comment>
<dbReference type="GO" id="GO:0003983">
    <property type="term" value="F:UTP:glucose-1-phosphate uridylyltransferase activity"/>
    <property type="evidence" value="ECO:0007669"/>
    <property type="project" value="UniProtKB-EC"/>
</dbReference>
<dbReference type="NCBIfam" id="NF003916">
    <property type="entry name" value="PRK05442.1"/>
    <property type="match status" value="1"/>
</dbReference>
<dbReference type="Gene3D" id="2.160.10.10">
    <property type="entry name" value="Hexapeptide repeat proteins"/>
    <property type="match status" value="1"/>
</dbReference>
<dbReference type="FunFam" id="3.90.110.10:FF:000002">
    <property type="entry name" value="Malate dehydrogenase"/>
    <property type="match status" value="1"/>
</dbReference>
<evidence type="ECO:0000256" key="7">
    <source>
        <dbReference type="ARBA" id="ARBA00019048"/>
    </source>
</evidence>
<dbReference type="AlphaFoldDB" id="A0AAD9DSL1"/>
<sequence>MADCTVPLQSPEHRDQEQLLCQHSRAGKRKPQSSSDPVHCEGPQVKFSQTERHQVVERKRVLLDNERKGERELPFIVSLLCTSRPALAPPAPPATPRCPACPCTTAASAPKCPHGYVEQSQAFSLTAQSSSGFSPVHAAGGTNKTAPFAQFSHGEGAREGLRTAEPIRVLVTGAAGQIAYSLLYSIANGDVFGKDQPVVLMLLDIPPMLPVLDGVVMELQDCALPLLKEVIPTDQEEVAFKDLDAAILVGSMPRKDGMERKDLLKANVAIFKSQGAALDKYAKKTVKVLVVGNPANTNCLIAAKSAPSIPKENFSCLTRLDHNRACSQVASRCGVPADKVKNVIIWGNHSSTQYPDVHHCVVNVQGSVKPAFDVVKDDDWLKGSFIATVQQRGAAVIKARKLSSAMSAAKAICDHMRNIWMGTAEGEFISMGVYSSGNTYGVPDDLIYSFPVTIKVIGWLDPRHAEPAARLGRDFLRISTITRITPTFSSERLPIAFAFDSPCRRPDLSDGYVRVCACVNRWVLAKGMAQFQEVMRQQLESSMHVELENLLSTAKGADIEVCRKDFEGFEKLFHRFLQVKGPSVEWTKINRPPEDSIQPYEKIRGLPTSVSESLNKLAVVKLNGGLGTSMGCKGPKSLISVRSENTFLDLTVQQIEHLNKKYNTDVPLVLMNSFNTDEDTKKILQKYTHHRVKIHTFNQSRYPRINKESLLPVPEDVGMVGEGSDGWYPPGHGDIYASFYASGLLEQLLAEGKEYIFVSNIDNLGATVDLHILNHLVSQPNGKRCEFVMEVTDKTRADVKGGTLIQYDGKLRLLEIAQVPKAHVDEFKSVSKFKIFNTNNLWISLAAIKRLQEKNEMDMEIIVNPKTLNGGLNVIQLETAVGAAIKCFDNALGINVPRSRFLPVKTTSDLLLVMSNLYRLEAGSLTMSEKREFPTTPHVKLGSSFTKHHCHSEHPPYALNSNHVQVQEYLTRFESIPDMLELDHLTVSGDVTFGKNVSLKGTVIIIANHGDRIDIPAGSMLENKIVSGNLRILDH</sequence>
<accession>A0AAD9DSL1</accession>
<comment type="catalytic activity">
    <reaction evidence="17">
        <text>alpha-D-glucose 1-phosphate + UTP + H(+) = UDP-alpha-D-glucose + diphosphate</text>
        <dbReference type="Rhea" id="RHEA:19889"/>
        <dbReference type="ChEBI" id="CHEBI:15378"/>
        <dbReference type="ChEBI" id="CHEBI:33019"/>
        <dbReference type="ChEBI" id="CHEBI:46398"/>
        <dbReference type="ChEBI" id="CHEBI:58601"/>
        <dbReference type="ChEBI" id="CHEBI:58885"/>
        <dbReference type="EC" id="2.7.7.9"/>
    </reaction>
    <physiologicalReaction direction="left-to-right" evidence="17">
        <dbReference type="Rhea" id="RHEA:19890"/>
    </physiologicalReaction>
</comment>
<evidence type="ECO:0000256" key="15">
    <source>
        <dbReference type="ARBA" id="ARBA00031959"/>
    </source>
</evidence>
<dbReference type="CDD" id="cd01336">
    <property type="entry name" value="MDH_cytoplasmic_cytosolic"/>
    <property type="match status" value="1"/>
</dbReference>
<dbReference type="Gene3D" id="3.40.50.720">
    <property type="entry name" value="NAD(P)-binding Rossmann-like Domain"/>
    <property type="match status" value="1"/>
</dbReference>
<dbReference type="GO" id="GO:0006108">
    <property type="term" value="P:malate metabolic process"/>
    <property type="evidence" value="ECO:0007669"/>
    <property type="project" value="InterPro"/>
</dbReference>
<dbReference type="Gene3D" id="3.90.110.10">
    <property type="entry name" value="Lactate dehydrogenase/glycoside hydrolase, family 4, C-terminal"/>
    <property type="match status" value="1"/>
</dbReference>
<dbReference type="FunFam" id="3.90.550.10:FF:000002">
    <property type="entry name" value="UTP--glucose-1-phosphate uridylyltransferase"/>
    <property type="match status" value="1"/>
</dbReference>
<evidence type="ECO:0000256" key="2">
    <source>
        <dbReference type="ARBA" id="ARBA00009613"/>
    </source>
</evidence>
<dbReference type="InterPro" id="IPR011274">
    <property type="entry name" value="Malate_DH_NAD-dep_euk"/>
</dbReference>
<dbReference type="InterPro" id="IPR001236">
    <property type="entry name" value="Lactate/malate_DH_N"/>
</dbReference>
<dbReference type="Pfam" id="PF00056">
    <property type="entry name" value="Ldh_1_N"/>
    <property type="match status" value="1"/>
</dbReference>
<dbReference type="Pfam" id="PF01704">
    <property type="entry name" value="UDPGP"/>
    <property type="match status" value="1"/>
</dbReference>
<comment type="caution">
    <text evidence="22">The sequence shown here is derived from an EMBL/GenBank/DDBJ whole genome shotgun (WGS) entry which is preliminary data.</text>
</comment>
<feature type="domain" description="Lactate/malate dehydrogenase N-terminal" evidence="20">
    <location>
        <begin position="168"/>
        <end position="314"/>
    </location>
</feature>
<dbReference type="Gene3D" id="3.90.550.10">
    <property type="entry name" value="Spore Coat Polysaccharide Biosynthesis Protein SpsA, Chain A"/>
    <property type="match status" value="1"/>
</dbReference>